<evidence type="ECO:0000313" key="8">
    <source>
        <dbReference type="EnsemblMetazoa" id="SMAR014997-PA"/>
    </source>
</evidence>
<evidence type="ECO:0000256" key="6">
    <source>
        <dbReference type="SAM" id="MobiDB-lite"/>
    </source>
</evidence>
<dbReference type="Pfam" id="PF00086">
    <property type="entry name" value="Thyroglobulin_1"/>
    <property type="match status" value="1"/>
</dbReference>
<organism evidence="8 9">
    <name type="scientific">Strigamia maritima</name>
    <name type="common">European centipede</name>
    <name type="synonym">Geophilus maritimus</name>
    <dbReference type="NCBI Taxonomy" id="126957"/>
    <lineage>
        <taxon>Eukaryota</taxon>
        <taxon>Metazoa</taxon>
        <taxon>Ecdysozoa</taxon>
        <taxon>Arthropoda</taxon>
        <taxon>Myriapoda</taxon>
        <taxon>Chilopoda</taxon>
        <taxon>Pleurostigmophora</taxon>
        <taxon>Geophilomorpha</taxon>
        <taxon>Linotaeniidae</taxon>
        <taxon>Strigamia</taxon>
    </lineage>
</organism>
<dbReference type="eggNOG" id="KOG3555">
    <property type="taxonomic scope" value="Eukaryota"/>
</dbReference>
<keyword evidence="2" id="KW-0964">Secreted</keyword>
<comment type="subcellular location">
    <subcellularLocation>
        <location evidence="1">Secreted</location>
    </subcellularLocation>
</comment>
<dbReference type="EnsemblMetazoa" id="SMAR014997-RA">
    <property type="protein sequence ID" value="SMAR014997-PA"/>
    <property type="gene ID" value="SMAR014997"/>
</dbReference>
<dbReference type="PANTHER" id="PTHR12352">
    <property type="entry name" value="SECRETED MODULAR CALCIUM-BINDING PROTEIN"/>
    <property type="match status" value="1"/>
</dbReference>
<dbReference type="GO" id="GO:0035592">
    <property type="term" value="P:establishment of protein localization to extracellular region"/>
    <property type="evidence" value="ECO:0007669"/>
    <property type="project" value="TreeGrafter"/>
</dbReference>
<evidence type="ECO:0000256" key="5">
    <source>
        <dbReference type="PROSITE-ProRule" id="PRU00500"/>
    </source>
</evidence>
<reference evidence="9" key="1">
    <citation type="submission" date="2011-05" db="EMBL/GenBank/DDBJ databases">
        <authorList>
            <person name="Richards S.R."/>
            <person name="Qu J."/>
            <person name="Jiang H."/>
            <person name="Jhangiani S.N."/>
            <person name="Agravi P."/>
            <person name="Goodspeed R."/>
            <person name="Gross S."/>
            <person name="Mandapat C."/>
            <person name="Jackson L."/>
            <person name="Mathew T."/>
            <person name="Pu L."/>
            <person name="Thornton R."/>
            <person name="Saada N."/>
            <person name="Wilczek-Boney K.B."/>
            <person name="Lee S."/>
            <person name="Kovar C."/>
            <person name="Wu Y."/>
            <person name="Scherer S.E."/>
            <person name="Worley K.C."/>
            <person name="Muzny D.M."/>
            <person name="Gibbs R."/>
        </authorList>
    </citation>
    <scope>NUCLEOTIDE SEQUENCE</scope>
    <source>
        <strain evidence="9">Brora</strain>
    </source>
</reference>
<dbReference type="InterPro" id="IPR051950">
    <property type="entry name" value="Dev_reg/Prot_inhib"/>
</dbReference>
<feature type="compositionally biased region" description="Acidic residues" evidence="6">
    <location>
        <begin position="56"/>
        <end position="70"/>
    </location>
</feature>
<dbReference type="STRING" id="126957.T1JMB7"/>
<sequence>SYIPSCDEHGYYQATQCSHATVELCWCVDKHGVEYANTRMKGKPDCDSIVGKNSSDDDSEDEDSSDDESLMEGSADQPLDI</sequence>
<keyword evidence="4" id="KW-1015">Disulfide bond</keyword>
<feature type="domain" description="Thyroglobulin type-1" evidence="7">
    <location>
        <begin position="1"/>
        <end position="46"/>
    </location>
</feature>
<evidence type="ECO:0000256" key="4">
    <source>
        <dbReference type="ARBA" id="ARBA00023157"/>
    </source>
</evidence>
<evidence type="ECO:0000256" key="3">
    <source>
        <dbReference type="ARBA" id="ARBA00022737"/>
    </source>
</evidence>
<dbReference type="PANTHER" id="PTHR12352:SF25">
    <property type="entry name" value="SPARC_OSTEONECTIN, CWCV AND KAZAL LIKE DOMAINS PROTEOGLYCAN 1"/>
    <property type="match status" value="1"/>
</dbReference>
<dbReference type="PROSITE" id="PS51162">
    <property type="entry name" value="THYROGLOBULIN_1_2"/>
    <property type="match status" value="1"/>
</dbReference>
<name>T1JMB7_STRMM</name>
<proteinExistence type="predicted"/>
<evidence type="ECO:0000313" key="9">
    <source>
        <dbReference type="Proteomes" id="UP000014500"/>
    </source>
</evidence>
<reference evidence="8" key="2">
    <citation type="submission" date="2015-02" db="UniProtKB">
        <authorList>
            <consortium name="EnsemblMetazoa"/>
        </authorList>
    </citation>
    <scope>IDENTIFICATION</scope>
</reference>
<dbReference type="GO" id="GO:0005615">
    <property type="term" value="C:extracellular space"/>
    <property type="evidence" value="ECO:0007669"/>
    <property type="project" value="TreeGrafter"/>
</dbReference>
<evidence type="ECO:0000256" key="1">
    <source>
        <dbReference type="ARBA" id="ARBA00004613"/>
    </source>
</evidence>
<protein>
    <recommendedName>
        <fullName evidence="7">Thyroglobulin type-1 domain-containing protein</fullName>
    </recommendedName>
</protein>
<dbReference type="CDD" id="cd00191">
    <property type="entry name" value="TY"/>
    <property type="match status" value="1"/>
</dbReference>
<feature type="region of interest" description="Disordered" evidence="6">
    <location>
        <begin position="43"/>
        <end position="81"/>
    </location>
</feature>
<keyword evidence="3" id="KW-0677">Repeat</keyword>
<dbReference type="InterPro" id="IPR000716">
    <property type="entry name" value="Thyroglobulin_1"/>
</dbReference>
<comment type="caution">
    <text evidence="5">Lacks conserved residue(s) required for the propagation of feature annotation.</text>
</comment>
<dbReference type="Proteomes" id="UP000014500">
    <property type="component" value="Unassembled WGS sequence"/>
</dbReference>
<dbReference type="SUPFAM" id="SSF57610">
    <property type="entry name" value="Thyroglobulin type-1 domain"/>
    <property type="match status" value="1"/>
</dbReference>
<keyword evidence="9" id="KW-1185">Reference proteome</keyword>
<dbReference type="SMART" id="SM00211">
    <property type="entry name" value="TY"/>
    <property type="match status" value="1"/>
</dbReference>
<accession>T1JMB7</accession>
<dbReference type="PROSITE" id="PS00484">
    <property type="entry name" value="THYROGLOBULIN_1_1"/>
    <property type="match status" value="1"/>
</dbReference>
<evidence type="ECO:0000259" key="7">
    <source>
        <dbReference type="PROSITE" id="PS51162"/>
    </source>
</evidence>
<dbReference type="Gene3D" id="4.10.800.10">
    <property type="entry name" value="Thyroglobulin type-1"/>
    <property type="match status" value="1"/>
</dbReference>
<dbReference type="AlphaFoldDB" id="T1JMB7"/>
<dbReference type="InterPro" id="IPR036857">
    <property type="entry name" value="Thyroglobulin_1_sf"/>
</dbReference>
<dbReference type="HOGENOM" id="CLU_2580769_0_0_1"/>
<dbReference type="EMBL" id="JH432213">
    <property type="status" value="NOT_ANNOTATED_CDS"/>
    <property type="molecule type" value="Genomic_DNA"/>
</dbReference>
<dbReference type="PhylomeDB" id="T1JMB7"/>
<evidence type="ECO:0000256" key="2">
    <source>
        <dbReference type="ARBA" id="ARBA00022525"/>
    </source>
</evidence>